<sequence>MMLGMFAAAAGFRGVAPVVEIVPEQQQYSVAATKTTFDIQPTDGRAHLVDNAFSSLAGLVPQQQSGTTTLVPGGVQISGTINQYTQGPVPEAPLQFISIDVNEISTVTSGYNAPVVGWVIDNTNHVLAAWNRDNGLLQLFIKKNDVNTFVGSVNLTTVVGSRSSVRIGIGMNSDSVSVYYDIGAGWVVAVSAYGILSRFNIQSPAVLATMKPCFGVRSTPVSTWSFSRFTVGALGTCGMRDIRPVTHPDGSPVVRGNKLVFSAHTFDVTSNGFLSIWELDLVTYAATQISSFQGTRGGVFERDVAAHVVMNSEDSFDIYAGTWGERARPGGTITSIWYSTSKRILDGGIHNIGTAVPMVLPGMLTSEYGAYDTHIVFDGSRYLCAYTITERHDFSGSPFYSAVAESVDRVTWTLVWSDPTRQRYEGNSALKAGGAWWYLSGGETSMNIHDAAGNYIGKLDGAHDGRPTTQPWPSVVPVGDVYIMLSFDGVVKPPSSRWGNLVVKTAPRFA</sequence>
<name>A0ABR8UGZ6_9GAMM</name>
<organism evidence="1 2">
    <name type="scientific">Luteimonas colneyensis</name>
    <dbReference type="NCBI Taxonomy" id="2762230"/>
    <lineage>
        <taxon>Bacteria</taxon>
        <taxon>Pseudomonadati</taxon>
        <taxon>Pseudomonadota</taxon>
        <taxon>Gammaproteobacteria</taxon>
        <taxon>Lysobacterales</taxon>
        <taxon>Lysobacteraceae</taxon>
        <taxon>Luteimonas</taxon>
    </lineage>
</organism>
<keyword evidence="2" id="KW-1185">Reference proteome</keyword>
<evidence type="ECO:0000313" key="1">
    <source>
        <dbReference type="EMBL" id="MBD7987105.1"/>
    </source>
</evidence>
<proteinExistence type="predicted"/>
<comment type="caution">
    <text evidence="1">The sequence shown here is derived from an EMBL/GenBank/DDBJ whole genome shotgun (WGS) entry which is preliminary data.</text>
</comment>
<dbReference type="EMBL" id="JACSQJ010000001">
    <property type="protein sequence ID" value="MBD7987105.1"/>
    <property type="molecule type" value="Genomic_DNA"/>
</dbReference>
<protein>
    <recommendedName>
        <fullName evidence="3">LamG domain-containing protein</fullName>
    </recommendedName>
</protein>
<accession>A0ABR8UGZ6</accession>
<evidence type="ECO:0008006" key="3">
    <source>
        <dbReference type="Google" id="ProtNLM"/>
    </source>
</evidence>
<dbReference type="Proteomes" id="UP000647183">
    <property type="component" value="Unassembled WGS sequence"/>
</dbReference>
<reference evidence="1 2" key="1">
    <citation type="submission" date="2020-08" db="EMBL/GenBank/DDBJ databases">
        <title>A Genomic Blueprint of the Chicken Gut Microbiome.</title>
        <authorList>
            <person name="Gilroy R."/>
            <person name="Ravi A."/>
            <person name="Getino M."/>
            <person name="Pursley I."/>
            <person name="Horton D.L."/>
            <person name="Alikhan N.-F."/>
            <person name="Baker D."/>
            <person name="Gharbi K."/>
            <person name="Hall N."/>
            <person name="Watson M."/>
            <person name="Adriaenssens E.M."/>
            <person name="Foster-Nyarko E."/>
            <person name="Jarju S."/>
            <person name="Secka A."/>
            <person name="Antonio M."/>
            <person name="Oren A."/>
            <person name="Chaudhuri R."/>
            <person name="La Ragione R.M."/>
            <person name="Hildebrand F."/>
            <person name="Pallen M.J."/>
        </authorList>
    </citation>
    <scope>NUCLEOTIDE SEQUENCE [LARGE SCALE GENOMIC DNA]</scope>
    <source>
        <strain evidence="1 2">Sa2BVA3</strain>
    </source>
</reference>
<evidence type="ECO:0000313" key="2">
    <source>
        <dbReference type="Proteomes" id="UP000647183"/>
    </source>
</evidence>
<gene>
    <name evidence="1" type="ORF">H9645_03595</name>
</gene>
<dbReference type="RefSeq" id="WP_191728322.1">
    <property type="nucleotide sequence ID" value="NZ_JACSQJ010000001.1"/>
</dbReference>